<dbReference type="Proteomes" id="UP000625711">
    <property type="component" value="Unassembled WGS sequence"/>
</dbReference>
<organism evidence="1 2">
    <name type="scientific">Rhynchophorus ferrugineus</name>
    <name type="common">Red palm weevil</name>
    <name type="synonym">Curculio ferrugineus</name>
    <dbReference type="NCBI Taxonomy" id="354439"/>
    <lineage>
        <taxon>Eukaryota</taxon>
        <taxon>Metazoa</taxon>
        <taxon>Ecdysozoa</taxon>
        <taxon>Arthropoda</taxon>
        <taxon>Hexapoda</taxon>
        <taxon>Insecta</taxon>
        <taxon>Pterygota</taxon>
        <taxon>Neoptera</taxon>
        <taxon>Endopterygota</taxon>
        <taxon>Coleoptera</taxon>
        <taxon>Polyphaga</taxon>
        <taxon>Cucujiformia</taxon>
        <taxon>Curculionidae</taxon>
        <taxon>Dryophthorinae</taxon>
        <taxon>Rhynchophorus</taxon>
    </lineage>
</organism>
<gene>
    <name evidence="1" type="ORF">GWI33_020286</name>
</gene>
<proteinExistence type="predicted"/>
<evidence type="ECO:0000313" key="1">
    <source>
        <dbReference type="EMBL" id="KAF7266387.1"/>
    </source>
</evidence>
<dbReference type="EMBL" id="JAACXV010014548">
    <property type="protein sequence ID" value="KAF7266387.1"/>
    <property type="molecule type" value="Genomic_DNA"/>
</dbReference>
<sequence length="136" mass="14884">MGNIYRFFPFINNLQLSILNLARQTSTTITITKPNFTTIVNRHVLASLQPVKRINRVRANRAVIRGFRDGSGGIRVFGSAFFNGNCADSGRSTWSCPSPTTTTTSSLACPDSLAFRGRIVDSCFGNEKISLLLSPP</sequence>
<accession>A0A834HPR8</accession>
<name>A0A834HPR8_RHYFE</name>
<keyword evidence="2" id="KW-1185">Reference proteome</keyword>
<reference evidence="1" key="1">
    <citation type="submission" date="2020-08" db="EMBL/GenBank/DDBJ databases">
        <title>Genome sequencing and assembly of the red palm weevil Rhynchophorus ferrugineus.</title>
        <authorList>
            <person name="Dias G.B."/>
            <person name="Bergman C.M."/>
            <person name="Manee M."/>
        </authorList>
    </citation>
    <scope>NUCLEOTIDE SEQUENCE</scope>
    <source>
        <strain evidence="1">AA-2017</strain>
        <tissue evidence="1">Whole larva</tissue>
    </source>
</reference>
<evidence type="ECO:0000313" key="2">
    <source>
        <dbReference type="Proteomes" id="UP000625711"/>
    </source>
</evidence>
<comment type="caution">
    <text evidence="1">The sequence shown here is derived from an EMBL/GenBank/DDBJ whole genome shotgun (WGS) entry which is preliminary data.</text>
</comment>
<dbReference type="AlphaFoldDB" id="A0A834HPR8"/>
<protein>
    <submittedName>
        <fullName evidence="1">Uncharacterized protein</fullName>
    </submittedName>
</protein>